<dbReference type="SUPFAM" id="SSF52058">
    <property type="entry name" value="L domain-like"/>
    <property type="match status" value="1"/>
</dbReference>
<reference evidence="2 3" key="1">
    <citation type="submission" date="2018-08" db="EMBL/GenBank/DDBJ databases">
        <title>Wenzhouxiangella salilacus sp. nov., a novel bacterium isolated from a saline lake in Xinjiang Province, China.</title>
        <authorList>
            <person name="Han S."/>
        </authorList>
    </citation>
    <scope>NUCLEOTIDE SEQUENCE [LARGE SCALE GENOMIC DNA]</scope>
    <source>
        <strain evidence="2 3">XDB06</strain>
    </source>
</reference>
<gene>
    <name evidence="2" type="ORF">DZC52_07495</name>
</gene>
<organism evidence="2 3">
    <name type="scientific">Wenzhouxiangella sediminis</name>
    <dbReference type="NCBI Taxonomy" id="1792836"/>
    <lineage>
        <taxon>Bacteria</taxon>
        <taxon>Pseudomonadati</taxon>
        <taxon>Pseudomonadota</taxon>
        <taxon>Gammaproteobacteria</taxon>
        <taxon>Chromatiales</taxon>
        <taxon>Wenzhouxiangellaceae</taxon>
        <taxon>Wenzhouxiangella</taxon>
    </lineage>
</organism>
<dbReference type="InterPro" id="IPR053038">
    <property type="entry name" value="RLP_Defense"/>
</dbReference>
<dbReference type="PANTHER" id="PTHR48064:SF6">
    <property type="entry name" value="RECEPTOR-LIKE PROTEIN KINASE 2"/>
    <property type="match status" value="1"/>
</dbReference>
<name>A0A3E1K911_9GAMM</name>
<evidence type="ECO:0000313" key="3">
    <source>
        <dbReference type="Proteomes" id="UP000260351"/>
    </source>
</evidence>
<dbReference type="RefSeq" id="WP_116650509.1">
    <property type="nucleotide sequence ID" value="NZ_QUZK01000034.1"/>
</dbReference>
<protein>
    <recommendedName>
        <fullName evidence="4">Leucine-rich repeat-containing N-terminal plant-type domain-containing protein</fullName>
    </recommendedName>
</protein>
<dbReference type="Proteomes" id="UP000260351">
    <property type="component" value="Unassembled WGS sequence"/>
</dbReference>
<feature type="signal peptide" evidence="1">
    <location>
        <begin position="1"/>
        <end position="24"/>
    </location>
</feature>
<dbReference type="InterPro" id="IPR001611">
    <property type="entry name" value="Leu-rich_rpt"/>
</dbReference>
<dbReference type="Gene3D" id="3.80.10.10">
    <property type="entry name" value="Ribonuclease Inhibitor"/>
    <property type="match status" value="2"/>
</dbReference>
<evidence type="ECO:0000313" key="2">
    <source>
        <dbReference type="EMBL" id="RFF30566.1"/>
    </source>
</evidence>
<proteinExistence type="predicted"/>
<feature type="chain" id="PRO_5017549161" description="Leucine-rich repeat-containing N-terminal plant-type domain-containing protein" evidence="1">
    <location>
        <begin position="25"/>
        <end position="705"/>
    </location>
</feature>
<keyword evidence="3" id="KW-1185">Reference proteome</keyword>
<comment type="caution">
    <text evidence="2">The sequence shown here is derived from an EMBL/GenBank/DDBJ whole genome shotgun (WGS) entry which is preliminary data.</text>
</comment>
<evidence type="ECO:0008006" key="4">
    <source>
        <dbReference type="Google" id="ProtNLM"/>
    </source>
</evidence>
<dbReference type="PANTHER" id="PTHR48064">
    <property type="entry name" value="OS01G0750400 PROTEIN"/>
    <property type="match status" value="1"/>
</dbReference>
<sequence>MQRATTIRRLATLAFLLPWALAGAQSEPERDALVALYRATGGENWREQDNWLTDRHHCAWEGVHCRDVDGQRRVDFLDLRWHGLSGQLPESLAGLSELTELVLSDNRLSGPLPDTPWGLPRLRFLAVHDNHFTGTIPQWLLALGKGTGVDLSGNQFSGYRIGTSESGGQTDPVSLDLSDNRLDHLPPPAWLEGKRVTGLDLSDNRLAGSIDMATLPPDLLELDLSDNALAEITGLDQSGSQSLARLDASGNQFESWPAGLAALDLAHLDLGENRLSGSWPEWLSTMPLDTLDLSGNELSGDLPASVGQLELMAIDIGNNDFTGSIAPAFESLRTPDWSGNWLLAADNAFSGGLPDNLEFSRFNNGYWPNTYGDVIEQFGLRGLDLCWNELEISTAEREAIEDAQVHRGRELGSCIDQARHAIDPGVGGSWFDPERSGEGLTQMMLDNGRVMVYWFTYGNLGWRPDEQLWLVGIVEPDEQSFGPIRLAAPEGGRFSFGFNRSARRDYTGSYTIRQDRVDEDESRFFYEFLRGGICITGGCSYEYDSQRLEHDRLTRLAGTTCETQSPYQQYAGAWYNPERAGEGFVVEVLPDDRIVVYWFTYKPDESGHQAWMVGSGRFPDEDLIVDPPPPWETQAEMTLFQPVGAEFGSQFDPADVRRVEWGDFTIRFTDEDHGRVFWNSELDGYGSGDYAIERLATPKLADCGP</sequence>
<evidence type="ECO:0000256" key="1">
    <source>
        <dbReference type="SAM" id="SignalP"/>
    </source>
</evidence>
<dbReference type="Pfam" id="PF00560">
    <property type="entry name" value="LRR_1"/>
    <property type="match status" value="3"/>
</dbReference>
<dbReference type="AlphaFoldDB" id="A0A3E1K911"/>
<keyword evidence="1" id="KW-0732">Signal</keyword>
<accession>A0A3E1K911</accession>
<dbReference type="OrthoDB" id="9790784at2"/>
<dbReference type="InterPro" id="IPR032675">
    <property type="entry name" value="LRR_dom_sf"/>
</dbReference>
<dbReference type="EMBL" id="QUZK01000034">
    <property type="protein sequence ID" value="RFF30566.1"/>
    <property type="molecule type" value="Genomic_DNA"/>
</dbReference>
<dbReference type="PROSITE" id="PS51450">
    <property type="entry name" value="LRR"/>
    <property type="match status" value="1"/>
</dbReference>